<dbReference type="PANTHER" id="PTHR43602:SF1">
    <property type="entry name" value="ENOYL-COA HYDRATASE DOMAIN-CONTAINING PROTEIN 3, MITOCHONDRIAL"/>
    <property type="match status" value="1"/>
</dbReference>
<gene>
    <name evidence="7" type="ORF">NT01SARS_0827</name>
</gene>
<dbReference type="AlphaFoldDB" id="J4KS98"/>
<dbReference type="EMBL" id="JH611156">
    <property type="protein sequence ID" value="EJP72329.1"/>
    <property type="molecule type" value="Genomic_DNA"/>
</dbReference>
<proteinExistence type="inferred from homology"/>
<dbReference type="InterPro" id="IPR029045">
    <property type="entry name" value="ClpP/crotonase-like_dom_sf"/>
</dbReference>
<evidence type="ECO:0000256" key="2">
    <source>
        <dbReference type="ARBA" id="ARBA00022832"/>
    </source>
</evidence>
<evidence type="ECO:0000313" key="8">
    <source>
        <dbReference type="Proteomes" id="UP000010305"/>
    </source>
</evidence>
<dbReference type="SUPFAM" id="SSF52096">
    <property type="entry name" value="ClpP/crotonase"/>
    <property type="match status" value="1"/>
</dbReference>
<sequence>MQDILKVEKNTDSIVRLILNDEKSGNSLSDEMISLMSSRLEEISNNEDIKVVVIASTGKIFCAGHNLKEMTEARQNNDEGKSYFTNLFQSCSDMMQSIVNCPKPVIAEIDGIATAAGCQLVASCDLAIASDTSSFATPGVNLGLFCSTPMVALSRNVKKKDAMKMLLTGEMIDAEEAKRISLINDYVVSEKLSVEVMNLAKKIASKSMKTVNIGKSAFYKQAELSLSDAYRYTSEVMAKNIMNDDAKEGIASFIEKRDPNWD</sequence>
<dbReference type="GO" id="GO:0006631">
    <property type="term" value="P:fatty acid metabolic process"/>
    <property type="evidence" value="ECO:0007669"/>
    <property type="project" value="UniProtKB-KW"/>
</dbReference>
<dbReference type="Gene3D" id="1.10.12.10">
    <property type="entry name" value="Lyase 2-enoyl-coa Hydratase, Chain A, domain 2"/>
    <property type="match status" value="1"/>
</dbReference>
<reference evidence="7 8" key="1">
    <citation type="journal article" date="2012" name="ISME J.">
        <title>Genomic insights to SAR86, an abundant and uncultivated marine bacterial lineage.</title>
        <authorList>
            <person name="Dupont C.L."/>
            <person name="Rusch D.B."/>
            <person name="Yooseph S."/>
            <person name="Lombardo M.J."/>
            <person name="Richter R.A."/>
            <person name="Valas R."/>
            <person name="Novotny M."/>
            <person name="Yee-Greenbaum J."/>
            <person name="Selengut J.D."/>
            <person name="Haft D.H."/>
            <person name="Halpern A.L."/>
            <person name="Lasken R.S."/>
            <person name="Nealson K."/>
            <person name="Friedman R."/>
            <person name="Venter J.C."/>
        </authorList>
    </citation>
    <scope>NUCLEOTIDE SEQUENCE [LARGE SCALE GENOMIC DNA]</scope>
</reference>
<keyword evidence="4" id="KW-0443">Lipid metabolism</keyword>
<evidence type="ECO:0000313" key="7">
    <source>
        <dbReference type="EMBL" id="EJP72329.1"/>
    </source>
</evidence>
<dbReference type="CDD" id="cd06558">
    <property type="entry name" value="crotonase-like"/>
    <property type="match status" value="1"/>
</dbReference>
<dbReference type="HOGENOM" id="CLU_009834_7_3_6"/>
<dbReference type="InterPro" id="IPR014748">
    <property type="entry name" value="Enoyl-CoA_hydra_C"/>
</dbReference>
<comment type="similarity">
    <text evidence="1">Belongs to the enoyl-CoA hydratase/isomerase family.</text>
</comment>
<keyword evidence="3" id="KW-0809">Transit peptide</keyword>
<accession>J4KS98</accession>
<dbReference type="InterPro" id="IPR001753">
    <property type="entry name" value="Enoyl-CoA_hydra/iso"/>
</dbReference>
<name>J4KS98_9GAMM</name>
<evidence type="ECO:0000256" key="3">
    <source>
        <dbReference type="ARBA" id="ARBA00022946"/>
    </source>
</evidence>
<dbReference type="GO" id="GO:0016836">
    <property type="term" value="F:hydro-lyase activity"/>
    <property type="evidence" value="ECO:0007669"/>
    <property type="project" value="TreeGrafter"/>
</dbReference>
<evidence type="ECO:0000256" key="5">
    <source>
        <dbReference type="ARBA" id="ARBA00037410"/>
    </source>
</evidence>
<dbReference type="PANTHER" id="PTHR43602">
    <property type="match status" value="1"/>
</dbReference>
<keyword evidence="2" id="KW-0276">Fatty acid metabolism</keyword>
<evidence type="ECO:0000256" key="1">
    <source>
        <dbReference type="ARBA" id="ARBA00005254"/>
    </source>
</evidence>
<dbReference type="STRING" id="1123866.NT01SARS_0827"/>
<comment type="function">
    <text evidence="5">May play a role in fatty acid biosynthesis and insulin sensitivity.</text>
</comment>
<protein>
    <recommendedName>
        <fullName evidence="6">Enoyl-CoA hydratase domain-containing protein 3, mitochondrial</fullName>
    </recommendedName>
</protein>
<dbReference type="Pfam" id="PF00378">
    <property type="entry name" value="ECH_1"/>
    <property type="match status" value="1"/>
</dbReference>
<evidence type="ECO:0000256" key="6">
    <source>
        <dbReference type="ARBA" id="ARBA00040545"/>
    </source>
</evidence>
<evidence type="ECO:0000256" key="4">
    <source>
        <dbReference type="ARBA" id="ARBA00023098"/>
    </source>
</evidence>
<organism evidence="7 8">
    <name type="scientific">SAR86 cluster bacterium SAR86A</name>
    <dbReference type="NCBI Taxonomy" id="1123866"/>
    <lineage>
        <taxon>Bacteria</taxon>
        <taxon>Pseudomonadati</taxon>
        <taxon>Pseudomonadota</taxon>
        <taxon>Gammaproteobacteria</taxon>
        <taxon>SAR86 cluster</taxon>
    </lineage>
</organism>
<dbReference type="NCBIfam" id="NF006008">
    <property type="entry name" value="PRK08139.1"/>
    <property type="match status" value="1"/>
</dbReference>
<dbReference type="Gene3D" id="3.90.226.10">
    <property type="entry name" value="2-enoyl-CoA Hydratase, Chain A, domain 1"/>
    <property type="match status" value="1"/>
</dbReference>
<dbReference type="InterPro" id="IPR052377">
    <property type="entry name" value="Mitochondrial_ECH-domain"/>
</dbReference>
<dbReference type="Proteomes" id="UP000010305">
    <property type="component" value="Unassembled WGS sequence"/>
</dbReference>